<dbReference type="VEuPathDB" id="TriTrypDB:TEOVI_000256900"/>
<dbReference type="InterPro" id="IPR051291">
    <property type="entry name" value="CIMAP"/>
</dbReference>
<dbReference type="PANTHER" id="PTHR21580:SF28">
    <property type="entry name" value="BOREALIN N-TERMINAL DOMAIN-CONTAINING PROTEIN-RELATED"/>
    <property type="match status" value="1"/>
</dbReference>
<feature type="compositionally biased region" description="Basic and acidic residues" evidence="1">
    <location>
        <begin position="269"/>
        <end position="280"/>
    </location>
</feature>
<sequence>MVGGFTEWAHLRLRDHRPGPMNYDLTVSDAPKRSILGKYPIRQSGSGVGPGQYCIPSTIGDCRSTILRPPVAAVPGNADRVSPKRPSRSASKGRAAIRSVSETKKYLADAPAFSIYGKLKDITPVNLAGPGDYDFPSTFGAPGKGPTFGKRTKLLTTRDIVPGPATYDVPRFGDEKPKGREIITAIERKHKTDTGPGPGSYDDPTTIAARIARTKRFIVDVPTFGVRPPTPSVAIHRGPGPAQYGDVSRIMTKTVTRTPIFREPTVRPPKSEAEVVKEEPVSDGNLPSDFDYTYSKGVSFGPRSFVLLVPSTSDVVGPGSYDLSKVPHRVRGGRFAQHPYDLHAAAKALMKSREVAVTGGGPMYNPNIDAVKPVKSFCIPGFGAAKRFCDQTSTGSNFYNIRPLSPGRSTVFYRGDYNKSAYLKGQESSKLMYNVKNGTIAEGVEQGKGVTFGIRYPARATHQVCKPYDETTNINCVYADEMTWLVGR</sequence>
<evidence type="ECO:0000256" key="1">
    <source>
        <dbReference type="SAM" id="MobiDB-lite"/>
    </source>
</evidence>
<dbReference type="Proteomes" id="UP000195570">
    <property type="component" value="Unassembled WGS sequence"/>
</dbReference>
<dbReference type="RefSeq" id="XP_067081723.1">
    <property type="nucleotide sequence ID" value="XM_067225622.1"/>
</dbReference>
<reference evidence="2" key="1">
    <citation type="submission" date="2016-09" db="EMBL/GenBank/DDBJ databases">
        <authorList>
            <person name="Hebert L."/>
            <person name="Moumen B."/>
        </authorList>
    </citation>
    <scope>NUCLEOTIDE SEQUENCE [LARGE SCALE GENOMIC DNA]</scope>
    <source>
        <strain evidence="2">OVI</strain>
    </source>
</reference>
<proteinExistence type="predicted"/>
<feature type="region of interest" description="Disordered" evidence="1">
    <location>
        <begin position="73"/>
        <end position="95"/>
    </location>
</feature>
<feature type="region of interest" description="Disordered" evidence="1">
    <location>
        <begin position="263"/>
        <end position="282"/>
    </location>
</feature>
<dbReference type="AlphaFoldDB" id="A0A1G4IF27"/>
<dbReference type="InterPro" id="IPR010736">
    <property type="entry name" value="SHIPPO-rpt"/>
</dbReference>
<dbReference type="GeneID" id="92376509"/>
<comment type="caution">
    <text evidence="2">The sequence shown here is derived from an EMBL/GenBank/DDBJ whole genome shotgun (WGS) entry which is preliminary data.</text>
</comment>
<evidence type="ECO:0000313" key="3">
    <source>
        <dbReference type="Proteomes" id="UP000195570"/>
    </source>
</evidence>
<keyword evidence="3" id="KW-1185">Reference proteome</keyword>
<protein>
    <submittedName>
        <fullName evidence="2">Sperm-tail PG-rich repeat, putative</fullName>
    </submittedName>
</protein>
<organism evidence="2 3">
    <name type="scientific">Trypanosoma equiperdum</name>
    <dbReference type="NCBI Taxonomy" id="5694"/>
    <lineage>
        <taxon>Eukaryota</taxon>
        <taxon>Discoba</taxon>
        <taxon>Euglenozoa</taxon>
        <taxon>Kinetoplastea</taxon>
        <taxon>Metakinetoplastina</taxon>
        <taxon>Trypanosomatida</taxon>
        <taxon>Trypanosomatidae</taxon>
        <taxon>Trypanosoma</taxon>
    </lineage>
</organism>
<dbReference type="Pfam" id="PF07004">
    <property type="entry name" value="SHIPPO-rpt"/>
    <property type="match status" value="1"/>
</dbReference>
<dbReference type="PANTHER" id="PTHR21580">
    <property type="entry name" value="SHIPPO-1-RELATED"/>
    <property type="match status" value="1"/>
</dbReference>
<name>A0A1G4IF27_TRYEQ</name>
<gene>
    <name evidence="2" type="ORF">TEOVI_000256900</name>
</gene>
<accession>A0A1G4IF27</accession>
<evidence type="ECO:0000313" key="2">
    <source>
        <dbReference type="EMBL" id="SCU70989.1"/>
    </source>
</evidence>
<dbReference type="EMBL" id="CZPT02001548">
    <property type="protein sequence ID" value="SCU70989.1"/>
    <property type="molecule type" value="Genomic_DNA"/>
</dbReference>